<sequence>MLRYMFPSCRSIRIRMILMSGPEPWALLGGLLPQEMERRWDLTGVDGVCAAEPDSLAELDVSTSRQDTDGDLMCCGGEEVVSLSRRRRRTAVRPARPNPAPRLPCVGTLWYQRTKAPSALNTQFLQDDCRRRI</sequence>
<protein>
    <submittedName>
        <fullName evidence="1">Uncharacterized protein</fullName>
    </submittedName>
</protein>
<comment type="caution">
    <text evidence="1">The sequence shown here is derived from an EMBL/GenBank/DDBJ whole genome shotgun (WGS) entry which is preliminary data.</text>
</comment>
<reference evidence="1 2" key="1">
    <citation type="submission" date="2019-03" db="EMBL/GenBank/DDBJ databases">
        <title>First draft genome of Liparis tanakae, snailfish: a comprehensive survey of snailfish specific genes.</title>
        <authorList>
            <person name="Kim W."/>
            <person name="Song I."/>
            <person name="Jeong J.-H."/>
            <person name="Kim D."/>
            <person name="Kim S."/>
            <person name="Ryu S."/>
            <person name="Song J.Y."/>
            <person name="Lee S.K."/>
        </authorList>
    </citation>
    <scope>NUCLEOTIDE SEQUENCE [LARGE SCALE GENOMIC DNA]</scope>
    <source>
        <tissue evidence="1">Muscle</tissue>
    </source>
</reference>
<proteinExistence type="predicted"/>
<accession>A0A4Z2EI31</accession>
<dbReference type="AlphaFoldDB" id="A0A4Z2EI31"/>
<name>A0A4Z2EI31_9TELE</name>
<evidence type="ECO:0000313" key="2">
    <source>
        <dbReference type="Proteomes" id="UP000314294"/>
    </source>
</evidence>
<organism evidence="1 2">
    <name type="scientific">Liparis tanakae</name>
    <name type="common">Tanaka's snailfish</name>
    <dbReference type="NCBI Taxonomy" id="230148"/>
    <lineage>
        <taxon>Eukaryota</taxon>
        <taxon>Metazoa</taxon>
        <taxon>Chordata</taxon>
        <taxon>Craniata</taxon>
        <taxon>Vertebrata</taxon>
        <taxon>Euteleostomi</taxon>
        <taxon>Actinopterygii</taxon>
        <taxon>Neopterygii</taxon>
        <taxon>Teleostei</taxon>
        <taxon>Neoteleostei</taxon>
        <taxon>Acanthomorphata</taxon>
        <taxon>Eupercaria</taxon>
        <taxon>Perciformes</taxon>
        <taxon>Cottioidei</taxon>
        <taxon>Cottales</taxon>
        <taxon>Liparidae</taxon>
        <taxon>Liparis</taxon>
    </lineage>
</organism>
<gene>
    <name evidence="1" type="ORF">EYF80_061404</name>
</gene>
<dbReference type="Proteomes" id="UP000314294">
    <property type="component" value="Unassembled WGS sequence"/>
</dbReference>
<evidence type="ECO:0000313" key="1">
    <source>
        <dbReference type="EMBL" id="TNN28449.1"/>
    </source>
</evidence>
<keyword evidence="2" id="KW-1185">Reference proteome</keyword>
<dbReference type="EMBL" id="SRLO01006896">
    <property type="protein sequence ID" value="TNN28449.1"/>
    <property type="molecule type" value="Genomic_DNA"/>
</dbReference>